<reference evidence="1 2" key="1">
    <citation type="submission" date="2019-02" db="EMBL/GenBank/DDBJ databases">
        <title>Deep-cultivation of Planctomycetes and their phenomic and genomic characterization uncovers novel biology.</title>
        <authorList>
            <person name="Wiegand S."/>
            <person name="Jogler M."/>
            <person name="Boedeker C."/>
            <person name="Pinto D."/>
            <person name="Vollmers J."/>
            <person name="Rivas-Marin E."/>
            <person name="Kohn T."/>
            <person name="Peeters S.H."/>
            <person name="Heuer A."/>
            <person name="Rast P."/>
            <person name="Oberbeckmann S."/>
            <person name="Bunk B."/>
            <person name="Jeske O."/>
            <person name="Meyerdierks A."/>
            <person name="Storesund J.E."/>
            <person name="Kallscheuer N."/>
            <person name="Luecker S."/>
            <person name="Lage O.M."/>
            <person name="Pohl T."/>
            <person name="Merkel B.J."/>
            <person name="Hornburger P."/>
            <person name="Mueller R.-W."/>
            <person name="Bruemmer F."/>
            <person name="Labrenz M."/>
            <person name="Spormann A.M."/>
            <person name="Op Den Camp H."/>
            <person name="Overmann J."/>
            <person name="Amann R."/>
            <person name="Jetten M.S.M."/>
            <person name="Mascher T."/>
            <person name="Medema M.H."/>
            <person name="Devos D.P."/>
            <person name="Kaster A.-K."/>
            <person name="Ovreas L."/>
            <person name="Rohde M."/>
            <person name="Galperin M.Y."/>
            <person name="Jogler C."/>
        </authorList>
    </citation>
    <scope>NUCLEOTIDE SEQUENCE [LARGE SCALE GENOMIC DNA]</scope>
    <source>
        <strain evidence="1 2">Pla111</strain>
    </source>
</reference>
<accession>A0A5C5VQG7</accession>
<evidence type="ECO:0000313" key="2">
    <source>
        <dbReference type="Proteomes" id="UP000318995"/>
    </source>
</evidence>
<proteinExistence type="predicted"/>
<gene>
    <name evidence="1" type="ORF">Pla111_34780</name>
</gene>
<organism evidence="1 2">
    <name type="scientific">Botrimarina hoheduenensis</name>
    <dbReference type="NCBI Taxonomy" id="2528000"/>
    <lineage>
        <taxon>Bacteria</taxon>
        <taxon>Pseudomonadati</taxon>
        <taxon>Planctomycetota</taxon>
        <taxon>Planctomycetia</taxon>
        <taxon>Pirellulales</taxon>
        <taxon>Lacipirellulaceae</taxon>
        <taxon>Botrimarina</taxon>
    </lineage>
</organism>
<dbReference type="Proteomes" id="UP000318995">
    <property type="component" value="Unassembled WGS sequence"/>
</dbReference>
<dbReference type="EMBL" id="SJPH01000018">
    <property type="protein sequence ID" value="TWT40041.1"/>
    <property type="molecule type" value="Genomic_DNA"/>
</dbReference>
<comment type="caution">
    <text evidence="1">The sequence shown here is derived from an EMBL/GenBank/DDBJ whole genome shotgun (WGS) entry which is preliminary data.</text>
</comment>
<evidence type="ECO:0000313" key="1">
    <source>
        <dbReference type="EMBL" id="TWT40041.1"/>
    </source>
</evidence>
<name>A0A5C5VQG7_9BACT</name>
<protein>
    <submittedName>
        <fullName evidence="1">Uncharacterized protein</fullName>
    </submittedName>
</protein>
<sequence>MAISVLIALSAAGALRWLAFDKVVQLAHRACELFPDEPNFQGLHAIAAVLHRENSGVAKHSSTGGIVLENGHTRPIQQWERWASVEAEKHMARIRRIHEAKQKPIINETDAAFAALNA</sequence>
<dbReference type="RefSeq" id="WP_146575667.1">
    <property type="nucleotide sequence ID" value="NZ_SJPH01000018.1"/>
</dbReference>
<dbReference type="OrthoDB" id="281718at2"/>
<keyword evidence="2" id="KW-1185">Reference proteome</keyword>
<dbReference type="AlphaFoldDB" id="A0A5C5VQG7"/>